<evidence type="ECO:0000256" key="8">
    <source>
        <dbReference type="ARBA" id="ARBA00022909"/>
    </source>
</evidence>
<dbReference type="AlphaFoldDB" id="A0A7W8DHE8"/>
<comment type="catalytic activity">
    <reaction evidence="1">
        <text>(7,8-dihydropterin-6-yl)methyl diphosphate + 4-aminobenzoate = 7,8-dihydropteroate + diphosphate</text>
        <dbReference type="Rhea" id="RHEA:19949"/>
        <dbReference type="ChEBI" id="CHEBI:17836"/>
        <dbReference type="ChEBI" id="CHEBI:17839"/>
        <dbReference type="ChEBI" id="CHEBI:33019"/>
        <dbReference type="ChEBI" id="CHEBI:72950"/>
        <dbReference type="EC" id="2.5.1.15"/>
    </reaction>
</comment>
<dbReference type="PROSITE" id="PS00792">
    <property type="entry name" value="DHPS_1"/>
    <property type="match status" value="1"/>
</dbReference>
<keyword evidence="12" id="KW-1185">Reference proteome</keyword>
<evidence type="ECO:0000256" key="9">
    <source>
        <dbReference type="RuleBase" id="RU361205"/>
    </source>
</evidence>
<dbReference type="NCBIfam" id="TIGR01496">
    <property type="entry name" value="DHPS"/>
    <property type="match status" value="1"/>
</dbReference>
<dbReference type="GO" id="GO:0046654">
    <property type="term" value="P:tetrahydrofolate biosynthetic process"/>
    <property type="evidence" value="ECO:0007669"/>
    <property type="project" value="UniProtKB-UniPathway"/>
</dbReference>
<dbReference type="GO" id="GO:0005829">
    <property type="term" value="C:cytosol"/>
    <property type="evidence" value="ECO:0007669"/>
    <property type="project" value="TreeGrafter"/>
</dbReference>
<gene>
    <name evidence="11" type="ORF">HNR37_001639</name>
</gene>
<dbReference type="InterPro" id="IPR000489">
    <property type="entry name" value="Pterin-binding_dom"/>
</dbReference>
<dbReference type="Pfam" id="PF00809">
    <property type="entry name" value="Pterin_bind"/>
    <property type="match status" value="1"/>
</dbReference>
<evidence type="ECO:0000256" key="1">
    <source>
        <dbReference type="ARBA" id="ARBA00000012"/>
    </source>
</evidence>
<dbReference type="InterPro" id="IPR045031">
    <property type="entry name" value="DHP_synth-like"/>
</dbReference>
<dbReference type="PANTHER" id="PTHR20941:SF1">
    <property type="entry name" value="FOLIC ACID SYNTHESIS PROTEIN FOL1"/>
    <property type="match status" value="1"/>
</dbReference>
<dbReference type="PANTHER" id="PTHR20941">
    <property type="entry name" value="FOLATE SYNTHESIS PROTEINS"/>
    <property type="match status" value="1"/>
</dbReference>
<dbReference type="UniPathway" id="UPA00077">
    <property type="reaction ID" value="UER00156"/>
</dbReference>
<evidence type="ECO:0000256" key="6">
    <source>
        <dbReference type="ARBA" id="ARBA00022723"/>
    </source>
</evidence>
<comment type="caution">
    <text evidence="11">The sequence shown here is derived from an EMBL/GenBank/DDBJ whole genome shotgun (WGS) entry which is preliminary data.</text>
</comment>
<evidence type="ECO:0000313" key="12">
    <source>
        <dbReference type="Proteomes" id="UP000528322"/>
    </source>
</evidence>
<evidence type="ECO:0000256" key="7">
    <source>
        <dbReference type="ARBA" id="ARBA00022842"/>
    </source>
</evidence>
<evidence type="ECO:0000256" key="5">
    <source>
        <dbReference type="ARBA" id="ARBA00022679"/>
    </source>
</evidence>
<reference evidence="11 12" key="1">
    <citation type="submission" date="2020-08" db="EMBL/GenBank/DDBJ databases">
        <title>Genomic Encyclopedia of Type Strains, Phase IV (KMG-IV): sequencing the most valuable type-strain genomes for metagenomic binning, comparative biology and taxonomic classification.</title>
        <authorList>
            <person name="Goeker M."/>
        </authorList>
    </citation>
    <scope>NUCLEOTIDE SEQUENCE [LARGE SCALE GENOMIC DNA]</scope>
    <source>
        <strain evidence="11 12">DSM 22071</strain>
    </source>
</reference>
<name>A0A7W8DHE8_9BACT</name>
<comment type="cofactor">
    <cofactor evidence="2 9">
        <name>Mg(2+)</name>
        <dbReference type="ChEBI" id="CHEBI:18420"/>
    </cofactor>
</comment>
<evidence type="ECO:0000313" key="11">
    <source>
        <dbReference type="EMBL" id="MBB5022307.1"/>
    </source>
</evidence>
<protein>
    <recommendedName>
        <fullName evidence="4 9">Dihydropteroate synthase</fullName>
        <shortName evidence="9">DHPS</shortName>
        <ecNumber evidence="4 9">2.5.1.15</ecNumber>
    </recommendedName>
    <alternativeName>
        <fullName evidence="9">Dihydropteroate pyrophosphorylase</fullName>
    </alternativeName>
</protein>
<sequence>MEKAKSRMRIHPAINHSVAGVLTTIPRIAGIVNVTPDSFSDGGRFVDCDIAIAHGHQLVLDGADLVDVGGESTRPGAQRVSAEEQLNRVLPVIEALVADGVAVSVDTTSAQVARVALEAGATMVNDVSAGEEDSGMLDMVAKAGAQICLMHKRGQPRDMQRHTCYEDVVGEVHAYLLQRARQFVAAGGAPENVYLDPGIGFAKELEANVRLIGSMSQLGGYGFKTYLGASRKTFIGQISGEKDASQRLGGSVAVALEAARQGVNVLRVHDVAQTRQALQVASALWLNR</sequence>
<accession>A0A7W8DHE8</accession>
<evidence type="ECO:0000259" key="10">
    <source>
        <dbReference type="PROSITE" id="PS50972"/>
    </source>
</evidence>
<organism evidence="11 12">
    <name type="scientific">Desulfurispira natronophila</name>
    <dbReference type="NCBI Taxonomy" id="682562"/>
    <lineage>
        <taxon>Bacteria</taxon>
        <taxon>Pseudomonadati</taxon>
        <taxon>Chrysiogenota</taxon>
        <taxon>Chrysiogenia</taxon>
        <taxon>Chrysiogenales</taxon>
        <taxon>Chrysiogenaceae</taxon>
        <taxon>Desulfurispira</taxon>
    </lineage>
</organism>
<dbReference type="EC" id="2.5.1.15" evidence="4 9"/>
<dbReference type="InterPro" id="IPR006390">
    <property type="entry name" value="DHP_synth_dom"/>
</dbReference>
<dbReference type="EMBL" id="JACHID010000009">
    <property type="protein sequence ID" value="MBB5022307.1"/>
    <property type="molecule type" value="Genomic_DNA"/>
</dbReference>
<dbReference type="Gene3D" id="3.20.20.20">
    <property type="entry name" value="Dihydropteroate synthase-like"/>
    <property type="match status" value="1"/>
</dbReference>
<evidence type="ECO:0000256" key="2">
    <source>
        <dbReference type="ARBA" id="ARBA00001946"/>
    </source>
</evidence>
<comment type="function">
    <text evidence="9">Catalyzes the condensation of para-aminobenzoate (pABA) with 6-hydroxymethyl-7,8-dihydropterin diphosphate (DHPt-PP) to form 7,8-dihydropteroate (H2Pte), the immediate precursor of folate derivatives.</text>
</comment>
<comment type="pathway">
    <text evidence="3 9">Cofactor biosynthesis; tetrahydrofolate biosynthesis; 7,8-dihydrofolate from 2-amino-4-hydroxy-6-hydroxymethyl-7,8-dihydropteridine diphosphate and 4-aminobenzoate: step 1/2.</text>
</comment>
<dbReference type="GO" id="GO:0046656">
    <property type="term" value="P:folic acid biosynthetic process"/>
    <property type="evidence" value="ECO:0007669"/>
    <property type="project" value="UniProtKB-KW"/>
</dbReference>
<evidence type="ECO:0000256" key="4">
    <source>
        <dbReference type="ARBA" id="ARBA00012458"/>
    </source>
</evidence>
<dbReference type="PROSITE" id="PS50972">
    <property type="entry name" value="PTERIN_BINDING"/>
    <property type="match status" value="1"/>
</dbReference>
<comment type="similarity">
    <text evidence="9">Belongs to the DHPS family.</text>
</comment>
<keyword evidence="6 9" id="KW-0479">Metal-binding</keyword>
<dbReference type="Proteomes" id="UP000528322">
    <property type="component" value="Unassembled WGS sequence"/>
</dbReference>
<dbReference type="InterPro" id="IPR011005">
    <property type="entry name" value="Dihydropteroate_synth-like_sf"/>
</dbReference>
<feature type="domain" description="Pterin-binding" evidence="10">
    <location>
        <begin position="26"/>
        <end position="279"/>
    </location>
</feature>
<keyword evidence="7 9" id="KW-0460">Magnesium</keyword>
<evidence type="ECO:0000256" key="3">
    <source>
        <dbReference type="ARBA" id="ARBA00004763"/>
    </source>
</evidence>
<dbReference type="GO" id="GO:0004156">
    <property type="term" value="F:dihydropteroate synthase activity"/>
    <property type="evidence" value="ECO:0007669"/>
    <property type="project" value="UniProtKB-EC"/>
</dbReference>
<dbReference type="CDD" id="cd00739">
    <property type="entry name" value="DHPS"/>
    <property type="match status" value="1"/>
</dbReference>
<dbReference type="SUPFAM" id="SSF51717">
    <property type="entry name" value="Dihydropteroate synthetase-like"/>
    <property type="match status" value="1"/>
</dbReference>
<dbReference type="GO" id="GO:0046872">
    <property type="term" value="F:metal ion binding"/>
    <property type="evidence" value="ECO:0007669"/>
    <property type="project" value="UniProtKB-KW"/>
</dbReference>
<proteinExistence type="inferred from homology"/>
<keyword evidence="8 9" id="KW-0289">Folate biosynthesis</keyword>
<keyword evidence="5 9" id="KW-0808">Transferase</keyword>
<dbReference type="PROSITE" id="PS00793">
    <property type="entry name" value="DHPS_2"/>
    <property type="match status" value="1"/>
</dbReference>